<dbReference type="PRINTS" id="PR00081">
    <property type="entry name" value="GDHRDH"/>
</dbReference>
<evidence type="ECO:0000256" key="1">
    <source>
        <dbReference type="ARBA" id="ARBA00006484"/>
    </source>
</evidence>
<protein>
    <recommendedName>
        <fullName evidence="5">NAD(P)-binding protein</fullName>
    </recommendedName>
</protein>
<dbReference type="GO" id="GO:0005737">
    <property type="term" value="C:cytoplasm"/>
    <property type="evidence" value="ECO:0007669"/>
    <property type="project" value="TreeGrafter"/>
</dbReference>
<comment type="caution">
    <text evidence="3">The sequence shown here is derived from an EMBL/GenBank/DDBJ whole genome shotgun (WGS) entry which is preliminary data.</text>
</comment>
<evidence type="ECO:0000256" key="2">
    <source>
        <dbReference type="ARBA" id="ARBA00023002"/>
    </source>
</evidence>
<dbReference type="InterPro" id="IPR002347">
    <property type="entry name" value="SDR_fam"/>
</dbReference>
<evidence type="ECO:0000313" key="3">
    <source>
        <dbReference type="EMBL" id="KAH6652035.1"/>
    </source>
</evidence>
<dbReference type="GeneID" id="70132200"/>
<dbReference type="PANTHER" id="PTHR44229:SF4">
    <property type="entry name" value="15-HYDROXYPROSTAGLANDIN DEHYDROGENASE [NAD(+)]"/>
    <property type="match status" value="1"/>
</dbReference>
<comment type="similarity">
    <text evidence="1">Belongs to the short-chain dehydrogenases/reductases (SDR) family.</text>
</comment>
<keyword evidence="2" id="KW-0560">Oxidoreductase</keyword>
<keyword evidence="4" id="KW-1185">Reference proteome</keyword>
<dbReference type="RefSeq" id="XP_045956313.1">
    <property type="nucleotide sequence ID" value="XM_046103308.1"/>
</dbReference>
<dbReference type="SUPFAM" id="SSF51735">
    <property type="entry name" value="NAD(P)-binding Rossmann-fold domains"/>
    <property type="match status" value="1"/>
</dbReference>
<name>A0A9P8ZVH9_9PEZI</name>
<reference evidence="3" key="1">
    <citation type="journal article" date="2021" name="Nat. Commun.">
        <title>Genetic determinants of endophytism in the Arabidopsis root mycobiome.</title>
        <authorList>
            <person name="Mesny F."/>
            <person name="Miyauchi S."/>
            <person name="Thiergart T."/>
            <person name="Pickel B."/>
            <person name="Atanasova L."/>
            <person name="Karlsson M."/>
            <person name="Huettel B."/>
            <person name="Barry K.W."/>
            <person name="Haridas S."/>
            <person name="Chen C."/>
            <person name="Bauer D."/>
            <person name="Andreopoulos W."/>
            <person name="Pangilinan J."/>
            <person name="LaButti K."/>
            <person name="Riley R."/>
            <person name="Lipzen A."/>
            <person name="Clum A."/>
            <person name="Drula E."/>
            <person name="Henrissat B."/>
            <person name="Kohler A."/>
            <person name="Grigoriev I.V."/>
            <person name="Martin F.M."/>
            <person name="Hacquard S."/>
        </authorList>
    </citation>
    <scope>NUCLEOTIDE SEQUENCE</scope>
    <source>
        <strain evidence="3">MPI-SDFR-AT-0073</strain>
    </source>
</reference>
<dbReference type="Proteomes" id="UP000758603">
    <property type="component" value="Unassembled WGS sequence"/>
</dbReference>
<dbReference type="EMBL" id="JAGPXC010000006">
    <property type="protein sequence ID" value="KAH6652035.1"/>
    <property type="molecule type" value="Genomic_DNA"/>
</dbReference>
<evidence type="ECO:0008006" key="5">
    <source>
        <dbReference type="Google" id="ProtNLM"/>
    </source>
</evidence>
<dbReference type="Pfam" id="PF00106">
    <property type="entry name" value="adh_short"/>
    <property type="match status" value="1"/>
</dbReference>
<organism evidence="3 4">
    <name type="scientific">Truncatella angustata</name>
    <dbReference type="NCBI Taxonomy" id="152316"/>
    <lineage>
        <taxon>Eukaryota</taxon>
        <taxon>Fungi</taxon>
        <taxon>Dikarya</taxon>
        <taxon>Ascomycota</taxon>
        <taxon>Pezizomycotina</taxon>
        <taxon>Sordariomycetes</taxon>
        <taxon>Xylariomycetidae</taxon>
        <taxon>Amphisphaeriales</taxon>
        <taxon>Sporocadaceae</taxon>
        <taxon>Truncatella</taxon>
    </lineage>
</organism>
<dbReference type="GO" id="GO:0016616">
    <property type="term" value="F:oxidoreductase activity, acting on the CH-OH group of donors, NAD or NADP as acceptor"/>
    <property type="evidence" value="ECO:0007669"/>
    <property type="project" value="TreeGrafter"/>
</dbReference>
<accession>A0A9P8ZVH9</accession>
<proteinExistence type="inferred from homology"/>
<dbReference type="OrthoDB" id="5296at2759"/>
<dbReference type="PANTHER" id="PTHR44229">
    <property type="entry name" value="15-HYDROXYPROSTAGLANDIN DEHYDROGENASE [NAD(+)]"/>
    <property type="match status" value="1"/>
</dbReference>
<sequence>MNPLLSFTEQICVIGVRSVGYSTGVCGFLGRVNIVVNGAAIFEPPSSSFWHPPDSSIAKDPIDSNPGQYEVFSVNTVAPIRLAQIAIDYWLRNKDVDGNLLWLVSMGAYIHTMLSPLYFSSKAAVLSMVKSLGPMKESFGIRNSAVCPGAVWTPIFNPEYARGRLREQDVSLSAEECASLIMQVLQEPQYGDGSVVEVQKIGAKEDPQVNVRDVPLEALYPTVSALDQVKAALAEEEELVKTLSTSGMHK</sequence>
<gene>
    <name evidence="3" type="ORF">BKA67DRAFT_572722</name>
</gene>
<dbReference type="Gene3D" id="3.40.50.720">
    <property type="entry name" value="NAD(P)-binding Rossmann-like Domain"/>
    <property type="match status" value="1"/>
</dbReference>
<dbReference type="AlphaFoldDB" id="A0A9P8ZVH9"/>
<evidence type="ECO:0000313" key="4">
    <source>
        <dbReference type="Proteomes" id="UP000758603"/>
    </source>
</evidence>
<dbReference type="InterPro" id="IPR036291">
    <property type="entry name" value="NAD(P)-bd_dom_sf"/>
</dbReference>